<proteinExistence type="predicted"/>
<dbReference type="Proteomes" id="UP001221898">
    <property type="component" value="Unassembled WGS sequence"/>
</dbReference>
<reference evidence="1" key="1">
    <citation type="journal article" date="2023" name="Science">
        <title>Genome structures resolve the early diversification of teleost fishes.</title>
        <authorList>
            <person name="Parey E."/>
            <person name="Louis A."/>
            <person name="Montfort J."/>
            <person name="Bouchez O."/>
            <person name="Roques C."/>
            <person name="Iampietro C."/>
            <person name="Lluch J."/>
            <person name="Castinel A."/>
            <person name="Donnadieu C."/>
            <person name="Desvignes T."/>
            <person name="Floi Bucao C."/>
            <person name="Jouanno E."/>
            <person name="Wen M."/>
            <person name="Mejri S."/>
            <person name="Dirks R."/>
            <person name="Jansen H."/>
            <person name="Henkel C."/>
            <person name="Chen W.J."/>
            <person name="Zahm M."/>
            <person name="Cabau C."/>
            <person name="Klopp C."/>
            <person name="Thompson A.W."/>
            <person name="Robinson-Rechavi M."/>
            <person name="Braasch I."/>
            <person name="Lecointre G."/>
            <person name="Bobe J."/>
            <person name="Postlethwait J.H."/>
            <person name="Berthelot C."/>
            <person name="Roest Crollius H."/>
            <person name="Guiguen Y."/>
        </authorList>
    </citation>
    <scope>NUCLEOTIDE SEQUENCE</scope>
    <source>
        <strain evidence="1">NC1722</strain>
    </source>
</reference>
<keyword evidence="2" id="KW-1185">Reference proteome</keyword>
<sequence length="69" mass="7772">MGGQTWDVNGIPSASQSFCLTSNERVKEEDMGPTKPHAARKHRCLRKNVPNRSIVVTAHVNIHLHKEKK</sequence>
<gene>
    <name evidence="1" type="ORF">AAFF_G00105360</name>
</gene>
<evidence type="ECO:0000313" key="2">
    <source>
        <dbReference type="Proteomes" id="UP001221898"/>
    </source>
</evidence>
<evidence type="ECO:0000313" key="1">
    <source>
        <dbReference type="EMBL" id="KAJ8412954.1"/>
    </source>
</evidence>
<dbReference type="EMBL" id="JAINUG010000017">
    <property type="protein sequence ID" value="KAJ8412954.1"/>
    <property type="molecule type" value="Genomic_DNA"/>
</dbReference>
<protein>
    <submittedName>
        <fullName evidence="1">Uncharacterized protein</fullName>
    </submittedName>
</protein>
<comment type="caution">
    <text evidence="1">The sequence shown here is derived from an EMBL/GenBank/DDBJ whole genome shotgun (WGS) entry which is preliminary data.</text>
</comment>
<dbReference type="AlphaFoldDB" id="A0AAD7T1Z7"/>
<accession>A0AAD7T1Z7</accession>
<organism evidence="1 2">
    <name type="scientific">Aldrovandia affinis</name>
    <dbReference type="NCBI Taxonomy" id="143900"/>
    <lineage>
        <taxon>Eukaryota</taxon>
        <taxon>Metazoa</taxon>
        <taxon>Chordata</taxon>
        <taxon>Craniata</taxon>
        <taxon>Vertebrata</taxon>
        <taxon>Euteleostomi</taxon>
        <taxon>Actinopterygii</taxon>
        <taxon>Neopterygii</taxon>
        <taxon>Teleostei</taxon>
        <taxon>Notacanthiformes</taxon>
        <taxon>Halosauridae</taxon>
        <taxon>Aldrovandia</taxon>
    </lineage>
</organism>
<name>A0AAD7T1Z7_9TELE</name>